<dbReference type="EMBL" id="CP144098">
    <property type="protein sequence ID" value="WWC85804.1"/>
    <property type="molecule type" value="Genomic_DNA"/>
</dbReference>
<dbReference type="GeneID" id="91091343"/>
<dbReference type="AlphaFoldDB" id="A0AAX4JLN6"/>
<name>A0AAX4JLN6_9TREE</name>
<feature type="region of interest" description="Disordered" evidence="1">
    <location>
        <begin position="68"/>
        <end position="93"/>
    </location>
</feature>
<dbReference type="Proteomes" id="UP001355207">
    <property type="component" value="Chromosome 1"/>
</dbReference>
<evidence type="ECO:0000313" key="4">
    <source>
        <dbReference type="Proteomes" id="UP001355207"/>
    </source>
</evidence>
<organism evidence="3 4">
    <name type="scientific">Kwoniella dendrophila CBS 6074</name>
    <dbReference type="NCBI Taxonomy" id="1295534"/>
    <lineage>
        <taxon>Eukaryota</taxon>
        <taxon>Fungi</taxon>
        <taxon>Dikarya</taxon>
        <taxon>Basidiomycota</taxon>
        <taxon>Agaricomycotina</taxon>
        <taxon>Tremellomycetes</taxon>
        <taxon>Tremellales</taxon>
        <taxon>Cryptococcaceae</taxon>
        <taxon>Kwoniella</taxon>
    </lineage>
</organism>
<keyword evidence="2" id="KW-0732">Signal</keyword>
<evidence type="ECO:0000256" key="1">
    <source>
        <dbReference type="SAM" id="MobiDB-lite"/>
    </source>
</evidence>
<reference evidence="3 4" key="1">
    <citation type="submission" date="2024-01" db="EMBL/GenBank/DDBJ databases">
        <title>Comparative genomics of Cryptococcus and Kwoniella reveals pathogenesis evolution and contrasting modes of karyotype evolution via chromosome fusion or intercentromeric recombination.</title>
        <authorList>
            <person name="Coelho M.A."/>
            <person name="David-Palma M."/>
            <person name="Shea T."/>
            <person name="Bowers K."/>
            <person name="McGinley-Smith S."/>
            <person name="Mohammad A.W."/>
            <person name="Gnirke A."/>
            <person name="Yurkov A.M."/>
            <person name="Nowrousian M."/>
            <person name="Sun S."/>
            <person name="Cuomo C.A."/>
            <person name="Heitman J."/>
        </authorList>
    </citation>
    <scope>NUCLEOTIDE SEQUENCE [LARGE SCALE GENOMIC DNA]</scope>
    <source>
        <strain evidence="3 4">CBS 6074</strain>
    </source>
</reference>
<feature type="chain" id="PRO_5043635030" evidence="2">
    <location>
        <begin position="21"/>
        <end position="114"/>
    </location>
</feature>
<evidence type="ECO:0000256" key="2">
    <source>
        <dbReference type="SAM" id="SignalP"/>
    </source>
</evidence>
<proteinExistence type="predicted"/>
<protein>
    <submittedName>
        <fullName evidence="3">Uncharacterized protein</fullName>
    </submittedName>
</protein>
<accession>A0AAX4JLN6</accession>
<gene>
    <name evidence="3" type="ORF">L201_000671</name>
</gene>
<evidence type="ECO:0000313" key="3">
    <source>
        <dbReference type="EMBL" id="WWC85804.1"/>
    </source>
</evidence>
<feature type="signal peptide" evidence="2">
    <location>
        <begin position="1"/>
        <end position="20"/>
    </location>
</feature>
<keyword evidence="4" id="KW-1185">Reference proteome</keyword>
<sequence length="114" mass="12464">MQLKTIFITLLPLFLSSVTAQQASSSSISAEQRPTEQLSGCDMKVARDLYEAQSSKLSSASSTKVIIGFPTEGSTKPSDQCEESNQMTSDVRRRERRRVLDVGKPAYIASDSNS</sequence>
<dbReference type="RefSeq" id="XP_066072567.1">
    <property type="nucleotide sequence ID" value="XM_066216470.1"/>
</dbReference>
<feature type="compositionally biased region" description="Polar residues" evidence="1">
    <location>
        <begin position="72"/>
        <end position="89"/>
    </location>
</feature>